<comment type="caution">
    <text evidence="1">The sequence shown here is derived from an EMBL/GenBank/DDBJ whole genome shotgun (WGS) entry which is preliminary data.</text>
</comment>
<gene>
    <name evidence="1" type="ORF">MSG28_010089</name>
</gene>
<organism evidence="1 2">
    <name type="scientific">Choristoneura fumiferana</name>
    <name type="common">Spruce budworm moth</name>
    <name type="synonym">Archips fumiferana</name>
    <dbReference type="NCBI Taxonomy" id="7141"/>
    <lineage>
        <taxon>Eukaryota</taxon>
        <taxon>Metazoa</taxon>
        <taxon>Ecdysozoa</taxon>
        <taxon>Arthropoda</taxon>
        <taxon>Hexapoda</taxon>
        <taxon>Insecta</taxon>
        <taxon>Pterygota</taxon>
        <taxon>Neoptera</taxon>
        <taxon>Endopterygota</taxon>
        <taxon>Lepidoptera</taxon>
        <taxon>Glossata</taxon>
        <taxon>Ditrysia</taxon>
        <taxon>Tortricoidea</taxon>
        <taxon>Tortricidae</taxon>
        <taxon>Tortricinae</taxon>
        <taxon>Choristoneura</taxon>
    </lineage>
</organism>
<evidence type="ECO:0000313" key="2">
    <source>
        <dbReference type="Proteomes" id="UP001064048"/>
    </source>
</evidence>
<proteinExistence type="predicted"/>
<evidence type="ECO:0000313" key="1">
    <source>
        <dbReference type="EMBL" id="KAI8436562.1"/>
    </source>
</evidence>
<dbReference type="EMBL" id="CM046117">
    <property type="protein sequence ID" value="KAI8436562.1"/>
    <property type="molecule type" value="Genomic_DNA"/>
</dbReference>
<keyword evidence="2" id="KW-1185">Reference proteome</keyword>
<reference evidence="1 2" key="1">
    <citation type="journal article" date="2022" name="Genome Biol. Evol.">
        <title>The Spruce Budworm Genome: Reconstructing the Evolutionary History of Antifreeze Proteins.</title>
        <authorList>
            <person name="Beliveau C."/>
            <person name="Gagne P."/>
            <person name="Picq S."/>
            <person name="Vernygora O."/>
            <person name="Keeling C.I."/>
            <person name="Pinkney K."/>
            <person name="Doucet D."/>
            <person name="Wen F."/>
            <person name="Johnston J.S."/>
            <person name="Maaroufi H."/>
            <person name="Boyle B."/>
            <person name="Laroche J."/>
            <person name="Dewar K."/>
            <person name="Juretic N."/>
            <person name="Blackburn G."/>
            <person name="Nisole A."/>
            <person name="Brunet B."/>
            <person name="Brandao M."/>
            <person name="Lumley L."/>
            <person name="Duan J."/>
            <person name="Quan G."/>
            <person name="Lucarotti C.J."/>
            <person name="Roe A.D."/>
            <person name="Sperling F.A.H."/>
            <person name="Levesque R.C."/>
            <person name="Cusson M."/>
        </authorList>
    </citation>
    <scope>NUCLEOTIDE SEQUENCE [LARGE SCALE GENOMIC DNA]</scope>
    <source>
        <strain evidence="1">Glfc:IPQL:Cfum</strain>
    </source>
</reference>
<sequence length="330" mass="38166">MAGKDWYYGFMKRHPNIIVVSNKKLELSVDGAKAFNEAEVLEYCDNRLAQEIIHHVDNTESQNDDGKKISMNKKKRKLDLELASTRRRSTLSRDDDITNGDMQNKKIKEMAPEQYENEKNKSALEELQIQVLKQLGRKTYSGIKKERKGEVFRNVESEPEVTLTAEVVESSDPLEALSVPGPSRQSESVSQFKKRSTNDQLTTLSSDLDIKEEYSVQDSRRTGEETLADFSIVSQDDVSESDISTDDIILSHFRSKAELNSDSSVYFKAQSEKRKQKVTTELLFHRYKLKSKREIDRLHKKIRELKASVQKYKRQVYKLQRRCDNVMGEK</sequence>
<dbReference type="Proteomes" id="UP001064048">
    <property type="component" value="Chromosome 17"/>
</dbReference>
<protein>
    <submittedName>
        <fullName evidence="1">Uncharacterized protein</fullName>
    </submittedName>
</protein>
<accession>A0ACC0KKA3</accession>
<name>A0ACC0KKA3_CHOFU</name>